<evidence type="ECO:0000313" key="6">
    <source>
        <dbReference type="EMBL" id="UJS25492.1"/>
    </source>
</evidence>
<dbReference type="InterPro" id="IPR001638">
    <property type="entry name" value="Solute-binding_3/MltF_N"/>
</dbReference>
<dbReference type="PANTHER" id="PTHR35936">
    <property type="entry name" value="MEMBRANE-BOUND LYTIC MUREIN TRANSGLYCOSYLASE F"/>
    <property type="match status" value="1"/>
</dbReference>
<evidence type="ECO:0000256" key="3">
    <source>
        <dbReference type="SAM" id="MobiDB-lite"/>
    </source>
</evidence>
<gene>
    <name evidence="6" type="ORF">L2Y54_05475</name>
</gene>
<dbReference type="Gene3D" id="3.40.190.10">
    <property type="entry name" value="Periplasmic binding protein-like II"/>
    <property type="match status" value="2"/>
</dbReference>
<feature type="signal peptide" evidence="4">
    <location>
        <begin position="1"/>
        <end position="22"/>
    </location>
</feature>
<dbReference type="SUPFAM" id="SSF53850">
    <property type="entry name" value="Periplasmic binding protein-like II"/>
    <property type="match status" value="1"/>
</dbReference>
<evidence type="ECO:0000259" key="5">
    <source>
        <dbReference type="SMART" id="SM00062"/>
    </source>
</evidence>
<keyword evidence="2 4" id="KW-0732">Signal</keyword>
<evidence type="ECO:0000256" key="2">
    <source>
        <dbReference type="ARBA" id="ARBA00022729"/>
    </source>
</evidence>
<keyword evidence="7" id="KW-1185">Reference proteome</keyword>
<sequence length="295" mass="31952">MQLTTVFTAAITCCLLASPAHADLENVKTKGTLSASLYKDFPPYSFVKDGKQQGIDVALAEAIAQKLGVKSEVRLVTPSDEKLEDDLRNNVWKGHYLGGGVTDMMLHMPYDNAYSAKVDQVKFIAPYQLEQVVFAFDTNKVGKQPTIANFTSEAIGAEIDTLSDFYLLETLQGKVSNNVRHFPNLTLAAEALKKGEIAGIMGPRGELEGVLAERPEHIQIQRLTTPGLARDSWAMGVAVKADYAELASAIDNAMAELVRDGTVKQIFEQHKLTYAPPAAPPTATTTTPAANTAQK</sequence>
<evidence type="ECO:0000256" key="1">
    <source>
        <dbReference type="ARBA" id="ARBA00010333"/>
    </source>
</evidence>
<evidence type="ECO:0000313" key="7">
    <source>
        <dbReference type="Proteomes" id="UP001054801"/>
    </source>
</evidence>
<feature type="region of interest" description="Disordered" evidence="3">
    <location>
        <begin position="274"/>
        <end position="295"/>
    </location>
</feature>
<reference evidence="6" key="1">
    <citation type="journal article" date="2022" name="Microorganisms">
        <title>Two New Species of Filamentous Sulfur Bacteria of the Genus Thiothrix, Thiothrix winogradskyi sp. nov. and 'Candidatus Thiothrix sulfatifontis' sp. nov.</title>
        <authorList>
            <person name="Ravin N.V."/>
            <person name="Rossetti S."/>
            <person name="Beletsky A.V."/>
            <person name="Kadnikov V.V."/>
            <person name="Rudenko T.S."/>
            <person name="Smolyakov D.D."/>
            <person name="Moskvitina M.I."/>
            <person name="Gureeva M.V."/>
            <person name="Mardanov A.V."/>
            <person name="Grabovich M.Y."/>
        </authorList>
    </citation>
    <scope>NUCLEOTIDE SEQUENCE</scope>
    <source>
        <strain evidence="6">CT3</strain>
    </source>
</reference>
<name>A0ABY3T103_9GAMM</name>
<dbReference type="RefSeq" id="WP_236500786.1">
    <property type="nucleotide sequence ID" value="NZ_CP091244.1"/>
</dbReference>
<dbReference type="Pfam" id="PF00497">
    <property type="entry name" value="SBP_bac_3"/>
    <property type="match status" value="1"/>
</dbReference>
<feature type="domain" description="Solute-binding protein family 3/N-terminal" evidence="5">
    <location>
        <begin position="32"/>
        <end position="275"/>
    </location>
</feature>
<protein>
    <submittedName>
        <fullName evidence="6">Transporter substrate-binding domain-containing protein</fullName>
    </submittedName>
</protein>
<dbReference type="SMART" id="SM00062">
    <property type="entry name" value="PBPb"/>
    <property type="match status" value="1"/>
</dbReference>
<accession>A0ABY3T103</accession>
<proteinExistence type="inferred from homology"/>
<dbReference type="EMBL" id="CP091244">
    <property type="protein sequence ID" value="UJS25492.1"/>
    <property type="molecule type" value="Genomic_DNA"/>
</dbReference>
<feature type="chain" id="PRO_5045778524" evidence="4">
    <location>
        <begin position="23"/>
        <end position="295"/>
    </location>
</feature>
<dbReference type="PANTHER" id="PTHR35936:SF17">
    <property type="entry name" value="ARGININE-BINDING EXTRACELLULAR PROTEIN ARTP"/>
    <property type="match status" value="1"/>
</dbReference>
<organism evidence="6 7">
    <name type="scientific">Thiothrix winogradskyi</name>
    <dbReference type="NCBI Taxonomy" id="96472"/>
    <lineage>
        <taxon>Bacteria</taxon>
        <taxon>Pseudomonadati</taxon>
        <taxon>Pseudomonadota</taxon>
        <taxon>Gammaproteobacteria</taxon>
        <taxon>Thiotrichales</taxon>
        <taxon>Thiotrichaceae</taxon>
        <taxon>Thiothrix</taxon>
    </lineage>
</organism>
<dbReference type="Proteomes" id="UP001054801">
    <property type="component" value="Chromosome"/>
</dbReference>
<evidence type="ECO:0000256" key="4">
    <source>
        <dbReference type="SAM" id="SignalP"/>
    </source>
</evidence>
<comment type="similarity">
    <text evidence="1">Belongs to the bacterial solute-binding protein 3 family.</text>
</comment>